<evidence type="ECO:0000313" key="2">
    <source>
        <dbReference type="Proteomes" id="UP000270094"/>
    </source>
</evidence>
<organism evidence="1 2">
    <name type="scientific">Strongylus vulgaris</name>
    <name type="common">Blood worm</name>
    <dbReference type="NCBI Taxonomy" id="40348"/>
    <lineage>
        <taxon>Eukaryota</taxon>
        <taxon>Metazoa</taxon>
        <taxon>Ecdysozoa</taxon>
        <taxon>Nematoda</taxon>
        <taxon>Chromadorea</taxon>
        <taxon>Rhabditida</taxon>
        <taxon>Rhabditina</taxon>
        <taxon>Rhabditomorpha</taxon>
        <taxon>Strongyloidea</taxon>
        <taxon>Strongylidae</taxon>
        <taxon>Strongylus</taxon>
    </lineage>
</organism>
<keyword evidence="2" id="KW-1185">Reference proteome</keyword>
<proteinExistence type="predicted"/>
<sequence length="187" mass="21431">MTAADTRELLVSQMGAHMHYKDREIFDEMFPAFHYRHDFNEVKVEVGTSELKRNTSCRLTLTRKTLSGERLWSAAPFYQAINDELEDLGMAPVHIENWTKDERAFIDVDRNVCSTLMMELVVTARMESVLPLAPCPCISLMGPGQIRMRSNGRIDIRSLLKRLQSVVPNVTSDCPSKFVDRGRKVPW</sequence>
<dbReference type="EMBL" id="UYYB01124759">
    <property type="protein sequence ID" value="VDM83704.1"/>
    <property type="molecule type" value="Genomic_DNA"/>
</dbReference>
<gene>
    <name evidence="1" type="ORF">SVUK_LOCUS18702</name>
</gene>
<reference evidence="1 2" key="1">
    <citation type="submission" date="2018-11" db="EMBL/GenBank/DDBJ databases">
        <authorList>
            <consortium name="Pathogen Informatics"/>
        </authorList>
    </citation>
    <scope>NUCLEOTIDE SEQUENCE [LARGE SCALE GENOMIC DNA]</scope>
</reference>
<dbReference type="AlphaFoldDB" id="A0A3P7JXP4"/>
<name>A0A3P7JXP4_STRVU</name>
<dbReference type="Proteomes" id="UP000270094">
    <property type="component" value="Unassembled WGS sequence"/>
</dbReference>
<dbReference type="OrthoDB" id="5846691at2759"/>
<protein>
    <submittedName>
        <fullName evidence="1">Uncharacterized protein</fullName>
    </submittedName>
</protein>
<accession>A0A3P7JXP4</accession>
<evidence type="ECO:0000313" key="1">
    <source>
        <dbReference type="EMBL" id="VDM83704.1"/>
    </source>
</evidence>